<dbReference type="Proteomes" id="UP000006681">
    <property type="component" value="Chromosome"/>
</dbReference>
<dbReference type="AlphaFoldDB" id="E1QQ21"/>
<evidence type="ECO:0000313" key="2">
    <source>
        <dbReference type="Proteomes" id="UP000006681"/>
    </source>
</evidence>
<keyword evidence="2" id="KW-1185">Reference proteome</keyword>
<protein>
    <recommendedName>
        <fullName evidence="3">Cobalamin (Vitamin B12) biosynthesis CbiX protein</fullName>
    </recommendedName>
</protein>
<dbReference type="eggNOG" id="arCOG05434">
    <property type="taxonomic scope" value="Archaea"/>
</dbReference>
<organism evidence="1 2">
    <name type="scientific">Vulcanisaeta distributa (strain DSM 14429 / JCM 11212 / NBRC 100878 / IC-017)</name>
    <dbReference type="NCBI Taxonomy" id="572478"/>
    <lineage>
        <taxon>Archaea</taxon>
        <taxon>Thermoproteota</taxon>
        <taxon>Thermoprotei</taxon>
        <taxon>Thermoproteales</taxon>
        <taxon>Thermoproteaceae</taxon>
        <taxon>Vulcanisaeta</taxon>
    </lineage>
</organism>
<dbReference type="KEGG" id="vdi:Vdis_1004"/>
<dbReference type="GeneID" id="9751934"/>
<dbReference type="SUPFAM" id="SSF53800">
    <property type="entry name" value="Chelatase"/>
    <property type="match status" value="1"/>
</dbReference>
<dbReference type="RefSeq" id="WP_013336118.1">
    <property type="nucleotide sequence ID" value="NC_014537.1"/>
</dbReference>
<dbReference type="EMBL" id="CP002100">
    <property type="protein sequence ID" value="ADN50393.1"/>
    <property type="molecule type" value="Genomic_DNA"/>
</dbReference>
<gene>
    <name evidence="1" type="ordered locus">Vdis_1004</name>
</gene>
<dbReference type="STRING" id="572478.Vdis_1004"/>
<accession>E1QQ21</accession>
<proteinExistence type="predicted"/>
<evidence type="ECO:0008006" key="3">
    <source>
        <dbReference type="Google" id="ProtNLM"/>
    </source>
</evidence>
<reference evidence="2" key="2">
    <citation type="journal article" date="2010" name="Stand. Genomic Sci.">
        <title>Complete genome sequence of Vulcanisaeta distributa type strain (IC-017T).</title>
        <authorList>
            <person name="Mavromatis K."/>
            <person name="Sikorski J."/>
            <person name="Pabst E."/>
            <person name="Teshima H."/>
            <person name="Lapidus A."/>
            <person name="Lucas S."/>
            <person name="Nolan M."/>
            <person name="Glavina Del Rio T."/>
            <person name="Cheng J."/>
            <person name="Bruce D."/>
            <person name="Goodwin L."/>
            <person name="Pitluck S."/>
            <person name="Liolios K."/>
            <person name="Ivanova N."/>
            <person name="Mikhailova N."/>
            <person name="Pati A."/>
            <person name="Chen A."/>
            <person name="Palaniappan K."/>
            <person name="Land M."/>
            <person name="Hauser L."/>
            <person name="Chang Y."/>
            <person name="Jeffries C."/>
            <person name="Rohde M."/>
            <person name="Spring S."/>
            <person name="Goker M."/>
            <person name="Wirth R."/>
            <person name="Woyke T."/>
            <person name="Bristow J."/>
            <person name="Eisen J."/>
            <person name="Markowitz V."/>
            <person name="Hugenholtz P."/>
            <person name="Klenk H."/>
            <person name="Kyrpides N."/>
        </authorList>
    </citation>
    <scope>NUCLEOTIDE SEQUENCE [LARGE SCALE GENOMIC DNA]</scope>
    <source>
        <strain evidence="2">DSM 14429 / JCM 11212 / NBRC 100878 / IC-017</strain>
    </source>
</reference>
<evidence type="ECO:0000313" key="1">
    <source>
        <dbReference type="EMBL" id="ADN50393.1"/>
    </source>
</evidence>
<name>E1QQ21_VULDI</name>
<dbReference type="HOGENOM" id="CLU_1493053_0_0_2"/>
<sequence length="190" mass="21807">MRIVIVLHGSRDPDYLSSVESFAKNVGVSYAFTSYSEPSINNVIGDIYIPLFIGYGKDYERAVAITGFETPPMLEWPYVRDFLLSLGPGLYVFHGENDPRFIDSVSKLSIQDIVFLKIEPMLEDYLINHCPGKVIPVVFTQGVIYKEISTVVRKSCSNTEVLKPLFELQEFITYFRNLLPWLLQNTRRVR</sequence>
<reference evidence="1 2" key="1">
    <citation type="journal article" date="2010" name="Stand. Genomic Sci.">
        <title>Complete genome sequence of Vulcanisaeta distributa type strain (IC-017).</title>
        <authorList>
            <person name="Mavromatis K."/>
            <person name="Sikorski J."/>
            <person name="Pabst E."/>
            <person name="Teshima H."/>
            <person name="Lapidus A."/>
            <person name="Lucas S."/>
            <person name="Nolan M."/>
            <person name="Glavina Del Rio T."/>
            <person name="Cheng J.F."/>
            <person name="Bruce D."/>
            <person name="Goodwin L."/>
            <person name="Pitluck S."/>
            <person name="Liolios K."/>
            <person name="Ivanova N."/>
            <person name="Mikhailova N."/>
            <person name="Pati A."/>
            <person name="Chen A."/>
            <person name="Palaniappan K."/>
            <person name="Land M."/>
            <person name="Hauser L."/>
            <person name="Chang Y.J."/>
            <person name="Jeffries C.D."/>
            <person name="Rohde M."/>
            <person name="Spring S."/>
            <person name="Goker M."/>
            <person name="Wirth R."/>
            <person name="Woyke T."/>
            <person name="Bristow J."/>
            <person name="Eisen J.A."/>
            <person name="Markowitz V."/>
            <person name="Hugenholtz P."/>
            <person name="Klenk H.P."/>
            <person name="Kyrpides N.C."/>
        </authorList>
    </citation>
    <scope>NUCLEOTIDE SEQUENCE [LARGE SCALE GENOMIC DNA]</scope>
    <source>
        <strain evidence="2">DSM 14429 / JCM 11212 / NBRC 100878 / IC-017</strain>
    </source>
</reference>